<evidence type="ECO:0000313" key="2">
    <source>
        <dbReference type="Proteomes" id="UP001151699"/>
    </source>
</evidence>
<reference evidence="1" key="1">
    <citation type="submission" date="2022-07" db="EMBL/GenBank/DDBJ databases">
        <authorList>
            <person name="Trinca V."/>
            <person name="Uliana J.V.C."/>
            <person name="Torres T.T."/>
            <person name="Ward R.J."/>
            <person name="Monesi N."/>
        </authorList>
    </citation>
    <scope>NUCLEOTIDE SEQUENCE</scope>
    <source>
        <strain evidence="1">HSMRA1968</strain>
        <tissue evidence="1">Whole embryos</tissue>
    </source>
</reference>
<protein>
    <submittedName>
        <fullName evidence="1">Uncharacterized protein</fullName>
    </submittedName>
</protein>
<keyword evidence="2" id="KW-1185">Reference proteome</keyword>
<accession>A0A9Q0MQX8</accession>
<comment type="caution">
    <text evidence="1">The sequence shown here is derived from an EMBL/GenBank/DDBJ whole genome shotgun (WGS) entry which is preliminary data.</text>
</comment>
<gene>
    <name evidence="1" type="ORF">Bhyg_13909</name>
</gene>
<organism evidence="1 2">
    <name type="scientific">Pseudolycoriella hygida</name>
    <dbReference type="NCBI Taxonomy" id="35572"/>
    <lineage>
        <taxon>Eukaryota</taxon>
        <taxon>Metazoa</taxon>
        <taxon>Ecdysozoa</taxon>
        <taxon>Arthropoda</taxon>
        <taxon>Hexapoda</taxon>
        <taxon>Insecta</taxon>
        <taxon>Pterygota</taxon>
        <taxon>Neoptera</taxon>
        <taxon>Endopterygota</taxon>
        <taxon>Diptera</taxon>
        <taxon>Nematocera</taxon>
        <taxon>Sciaroidea</taxon>
        <taxon>Sciaridae</taxon>
        <taxon>Pseudolycoriella</taxon>
    </lineage>
</organism>
<name>A0A9Q0MQX8_9DIPT</name>
<proteinExistence type="predicted"/>
<dbReference type="Proteomes" id="UP001151699">
    <property type="component" value="Chromosome C"/>
</dbReference>
<sequence length="115" mass="14055">MTILLTKLFCDINQQREVEMIINFFINQQNKSFAYSLRTFMKFELYESIQPNDILITRKKFIDYGRIEYTPYKCFTVFKYPTLYLYHCAEQRWFMDDGRSFRLGLAHFALRLQIC</sequence>
<dbReference type="EMBL" id="WJQU01000004">
    <property type="protein sequence ID" value="KAJ6635324.1"/>
    <property type="molecule type" value="Genomic_DNA"/>
</dbReference>
<dbReference type="AlphaFoldDB" id="A0A9Q0MQX8"/>
<evidence type="ECO:0000313" key="1">
    <source>
        <dbReference type="EMBL" id="KAJ6635324.1"/>
    </source>
</evidence>